<dbReference type="Gene3D" id="1.10.12.10">
    <property type="entry name" value="Lyase 2-enoyl-coa Hydratase, Chain A, domain 2"/>
    <property type="match status" value="1"/>
</dbReference>
<dbReference type="RefSeq" id="WP_345412937.1">
    <property type="nucleotide sequence ID" value="NZ_BAABGT010000013.1"/>
</dbReference>
<comment type="similarity">
    <text evidence="1 2">Belongs to the enoyl-CoA hydratase/isomerase family.</text>
</comment>
<dbReference type="PANTHER" id="PTHR43459">
    <property type="entry name" value="ENOYL-COA HYDRATASE"/>
    <property type="match status" value="1"/>
</dbReference>
<dbReference type="PROSITE" id="PS00166">
    <property type="entry name" value="ENOYL_COA_HYDRATASE"/>
    <property type="match status" value="1"/>
</dbReference>
<dbReference type="NCBIfam" id="NF005595">
    <property type="entry name" value="PRK07327.1"/>
    <property type="match status" value="1"/>
</dbReference>
<proteinExistence type="inferred from homology"/>
<protein>
    <submittedName>
        <fullName evidence="3">Enoyl-CoA hydratase/isomerase family protein</fullName>
    </submittedName>
</protein>
<dbReference type="InterPro" id="IPR001753">
    <property type="entry name" value="Enoyl-CoA_hydra/iso"/>
</dbReference>
<evidence type="ECO:0000256" key="2">
    <source>
        <dbReference type="RuleBase" id="RU003707"/>
    </source>
</evidence>
<evidence type="ECO:0000256" key="1">
    <source>
        <dbReference type="ARBA" id="ARBA00005254"/>
    </source>
</evidence>
<dbReference type="SUPFAM" id="SSF52096">
    <property type="entry name" value="ClpP/crotonase"/>
    <property type="match status" value="1"/>
</dbReference>
<name>A0ABP8RHG0_9PSEU</name>
<accession>A0ABP8RHG0</accession>
<gene>
    <name evidence="3" type="ORF">GCM10023175_08760</name>
</gene>
<dbReference type="InterPro" id="IPR014748">
    <property type="entry name" value="Enoyl-CoA_hydra_C"/>
</dbReference>
<dbReference type="PANTHER" id="PTHR43459:SF3">
    <property type="entry name" value="ENOYL-COA HYDRATASE ECHA15 (ENOYL HYDRASE) (UNSATURATED ACYL-COA HYDRATASE) (CROTONASE)-RELATED"/>
    <property type="match status" value="1"/>
</dbReference>
<dbReference type="InterPro" id="IPR018376">
    <property type="entry name" value="Enoyl-CoA_hyd/isom_CS"/>
</dbReference>
<comment type="caution">
    <text evidence="3">The sequence shown here is derived from an EMBL/GenBank/DDBJ whole genome shotgun (WGS) entry which is preliminary data.</text>
</comment>
<organism evidence="3 4">
    <name type="scientific">Pseudonocardia xishanensis</name>
    <dbReference type="NCBI Taxonomy" id="630995"/>
    <lineage>
        <taxon>Bacteria</taxon>
        <taxon>Bacillati</taxon>
        <taxon>Actinomycetota</taxon>
        <taxon>Actinomycetes</taxon>
        <taxon>Pseudonocardiales</taxon>
        <taxon>Pseudonocardiaceae</taxon>
        <taxon>Pseudonocardia</taxon>
    </lineage>
</organism>
<evidence type="ECO:0000313" key="4">
    <source>
        <dbReference type="Proteomes" id="UP001501598"/>
    </source>
</evidence>
<evidence type="ECO:0000313" key="3">
    <source>
        <dbReference type="EMBL" id="GAA4538593.1"/>
    </source>
</evidence>
<dbReference type="CDD" id="cd06558">
    <property type="entry name" value="crotonase-like"/>
    <property type="match status" value="1"/>
</dbReference>
<dbReference type="Pfam" id="PF00378">
    <property type="entry name" value="ECH_1"/>
    <property type="match status" value="1"/>
</dbReference>
<dbReference type="Proteomes" id="UP001501598">
    <property type="component" value="Unassembled WGS sequence"/>
</dbReference>
<reference evidence="4" key="1">
    <citation type="journal article" date="2019" name="Int. J. Syst. Evol. Microbiol.">
        <title>The Global Catalogue of Microorganisms (GCM) 10K type strain sequencing project: providing services to taxonomists for standard genome sequencing and annotation.</title>
        <authorList>
            <consortium name="The Broad Institute Genomics Platform"/>
            <consortium name="The Broad Institute Genome Sequencing Center for Infectious Disease"/>
            <person name="Wu L."/>
            <person name="Ma J."/>
        </authorList>
    </citation>
    <scope>NUCLEOTIDE SEQUENCE [LARGE SCALE GENOMIC DNA]</scope>
    <source>
        <strain evidence="4">JCM 17906</strain>
    </source>
</reference>
<keyword evidence="4" id="KW-1185">Reference proteome</keyword>
<sequence>MTFEETYASLNPSFVDDGVLELLFDGPNLNAVTAEMHADLGHVWRDIERAPAVRSVVLRGAGGNFSAGGSFDVVEQAIEDPVFRTQLLRETRDIVFAMIESTKPVVSGIRGAAVGAGLVVGLLADISVAARTARLVDGHTRLGIAAGDHSVISWPLLCGMAKAKYLLLTCEPVTGEEAERIGLVSLCVEDEEVDARALAIARRLRHGAQDAIRFTKQALNHWYRANSAAFDFSATAEMYGLGTADVREGVASLREKRAPRFG</sequence>
<dbReference type="InterPro" id="IPR029045">
    <property type="entry name" value="ClpP/crotonase-like_dom_sf"/>
</dbReference>
<dbReference type="Gene3D" id="3.90.226.10">
    <property type="entry name" value="2-enoyl-CoA Hydratase, Chain A, domain 1"/>
    <property type="match status" value="1"/>
</dbReference>
<dbReference type="EMBL" id="BAABGT010000013">
    <property type="protein sequence ID" value="GAA4538593.1"/>
    <property type="molecule type" value="Genomic_DNA"/>
</dbReference>